<protein>
    <submittedName>
        <fullName evidence="2">Putative signal transduction protein with Nacht domain</fullName>
    </submittedName>
</protein>
<name>A9DMN7_9FLAO</name>
<dbReference type="EMBL" id="ABIB01000002">
    <property type="protein sequence ID" value="EDP97752.1"/>
    <property type="molecule type" value="Genomic_DNA"/>
</dbReference>
<dbReference type="PANTHER" id="PTHR46844">
    <property type="entry name" value="SLR5058 PROTEIN"/>
    <property type="match status" value="1"/>
</dbReference>
<evidence type="ECO:0000313" key="2">
    <source>
        <dbReference type="EMBL" id="EDP97752.1"/>
    </source>
</evidence>
<dbReference type="eggNOG" id="COG5635">
    <property type="taxonomic scope" value="Bacteria"/>
</dbReference>
<comment type="caution">
    <text evidence="2">The sequence shown here is derived from an EMBL/GenBank/DDBJ whole genome shotgun (WGS) entry which is preliminary data.</text>
</comment>
<dbReference type="PANTHER" id="PTHR46844:SF1">
    <property type="entry name" value="SLR5058 PROTEIN"/>
    <property type="match status" value="1"/>
</dbReference>
<dbReference type="Pfam" id="PF05729">
    <property type="entry name" value="NACHT"/>
    <property type="match status" value="1"/>
</dbReference>
<dbReference type="STRING" id="391587.KAOT1_21357"/>
<dbReference type="HOGENOM" id="CLU_307326_0_0_10"/>
<dbReference type="PROSITE" id="PS50837">
    <property type="entry name" value="NACHT"/>
    <property type="match status" value="1"/>
</dbReference>
<dbReference type="InterPro" id="IPR007111">
    <property type="entry name" value="NACHT_NTPase"/>
</dbReference>
<dbReference type="Proteomes" id="UP000002945">
    <property type="component" value="Unassembled WGS sequence"/>
</dbReference>
<evidence type="ECO:0000313" key="3">
    <source>
        <dbReference type="Proteomes" id="UP000002945"/>
    </source>
</evidence>
<dbReference type="OrthoDB" id="1488560at2"/>
<organism evidence="2 3">
    <name type="scientific">Kordia algicida OT-1</name>
    <dbReference type="NCBI Taxonomy" id="391587"/>
    <lineage>
        <taxon>Bacteria</taxon>
        <taxon>Pseudomonadati</taxon>
        <taxon>Bacteroidota</taxon>
        <taxon>Flavobacteriia</taxon>
        <taxon>Flavobacteriales</taxon>
        <taxon>Flavobacteriaceae</taxon>
        <taxon>Kordia</taxon>
    </lineage>
</organism>
<reference evidence="2 3" key="1">
    <citation type="journal article" date="2011" name="J. Bacteriol.">
        <title>Genome sequence of the algicidal bacterium Kordia algicida OT-1.</title>
        <authorList>
            <person name="Lee H.S."/>
            <person name="Kang S.G."/>
            <person name="Kwon K.K."/>
            <person name="Lee J.H."/>
            <person name="Kim S.J."/>
        </authorList>
    </citation>
    <scope>NUCLEOTIDE SEQUENCE [LARGE SCALE GENOMIC DNA]</scope>
    <source>
        <strain evidence="2 3">OT-1</strain>
    </source>
</reference>
<sequence length="962" mass="113877">MIETIGLITVGTWLGNKLLGKGFDKIYSKVTSKSFNAKFYKKVDAAAKKLQEIYPKVLGGNIEYFFKNQDVFNELMKLLFINSKVSYELIEEKFDMETLPKDFILDFVKLLKEELYLDDYFKDLLANKEIYLIVVGISNDIKDIKAVSLLSHKEIKSIQKLLRAKIHDTFSISTFLKNYKKFLENNFSQLNFIGLGLESNINKGKRKKLKDLFVKPTFSIAINKLNQEFILNTVPDIQKNEFVTLRQIFNFNKNLVIIGNPGSGKSILTKFIALKIFKKDKSVFETESIFDRIPFRVELRKFHAFKKEYNKGLIKYLKSLLEIEYSLDNITDDNIESILLNQQTMMIFDGLDEIFDLNDKISIRNDIQNFIDKYENSRVVVTSRIIGYSDASFQEDSMIQLSINDFDNDQIEEYVKNWYSIEEEDQDIREREIEDLLSKRNLIDDELISNPLLLSLIVILYRNNLKVPESKLEIYQSCTKTLVDKWDHSKEMEINLSQEIYKRKDTIFADLAYWQYKELSTEDGKVTYQRAKNTVAKTLVEKLKISDEFTTDSESEDFLTYAQKRSLYFDNNFTHKTFLEYYTAYWIFTNIEKKHKKDERNDLISEYIINPYWHIVLELLLNMIDKDQADNEIMDDLINYQLEKNKISSVFFLQIFSTVQNVSLQVFKNVFDVFLHVYLDKKSTQNYKNGVKYDREMRAYFVITEKLFLEKTFRKIISESIFDLLKSKTNISKLLLSLYLELKTSEIDESNIDSNDIKIKCNFISSCNEELFEMTPLIYVMKEFITNELSIHSNPIPFASKILEKFDKTTLDYSLKAEFANFRYLPLQVIFLKTVLFSDDIRLLKKYLFFCEKNNIELTNLVNHVFSRLFFIEKDFKFQNLIENFKNLNDNSYFHLLLVAIYQIRMYSVYEENHNLDLSLLNDLNLDDDSLKKIYFILDKQNMTKELRQFLIKECNLENQKS</sequence>
<dbReference type="InterPro" id="IPR027417">
    <property type="entry name" value="P-loop_NTPase"/>
</dbReference>
<keyword evidence="3" id="KW-1185">Reference proteome</keyword>
<evidence type="ECO:0000259" key="1">
    <source>
        <dbReference type="PROSITE" id="PS50837"/>
    </source>
</evidence>
<gene>
    <name evidence="2" type="ORF">KAOT1_21357</name>
</gene>
<proteinExistence type="predicted"/>
<feature type="domain" description="NACHT" evidence="1">
    <location>
        <begin position="253"/>
        <end position="384"/>
    </location>
</feature>
<dbReference type="Gene3D" id="3.40.50.300">
    <property type="entry name" value="P-loop containing nucleotide triphosphate hydrolases"/>
    <property type="match status" value="1"/>
</dbReference>
<dbReference type="AlphaFoldDB" id="A9DMN7"/>
<accession>A9DMN7</accession>
<dbReference type="RefSeq" id="WP_007096800.1">
    <property type="nucleotide sequence ID" value="NZ_CP142125.1"/>
</dbReference>
<dbReference type="SUPFAM" id="SSF52540">
    <property type="entry name" value="P-loop containing nucleoside triphosphate hydrolases"/>
    <property type="match status" value="1"/>
</dbReference>